<evidence type="ECO:0000259" key="3">
    <source>
        <dbReference type="PROSITE" id="PS50158"/>
    </source>
</evidence>
<evidence type="ECO:0000313" key="5">
    <source>
        <dbReference type="Proteomes" id="UP000693738"/>
    </source>
</evidence>
<protein>
    <recommendedName>
        <fullName evidence="3">CCHC-type domain-containing protein</fullName>
    </recommendedName>
</protein>
<dbReference type="InterPro" id="IPR042509">
    <property type="entry name" value="ZCCHC3"/>
</dbReference>
<dbReference type="SMART" id="SM00343">
    <property type="entry name" value="ZnF_C2HC"/>
    <property type="match status" value="4"/>
</dbReference>
<dbReference type="EMBL" id="CAJSTJ010000077">
    <property type="protein sequence ID" value="CAG7556058.1"/>
    <property type="molecule type" value="Genomic_DNA"/>
</dbReference>
<organism evidence="4 5">
    <name type="scientific">Fusarium equiseti</name>
    <name type="common">Fusarium scirpi</name>
    <dbReference type="NCBI Taxonomy" id="61235"/>
    <lineage>
        <taxon>Eukaryota</taxon>
        <taxon>Fungi</taxon>
        <taxon>Dikarya</taxon>
        <taxon>Ascomycota</taxon>
        <taxon>Pezizomycotina</taxon>
        <taxon>Sordariomycetes</taxon>
        <taxon>Hypocreomycetidae</taxon>
        <taxon>Hypocreales</taxon>
        <taxon>Nectriaceae</taxon>
        <taxon>Fusarium</taxon>
        <taxon>Fusarium incarnatum-equiseti species complex</taxon>
    </lineage>
</organism>
<evidence type="ECO:0000256" key="1">
    <source>
        <dbReference type="PROSITE-ProRule" id="PRU00047"/>
    </source>
</evidence>
<sequence length="221" mass="24192">MVSSNKTLKAQSFAINAAKFLPMANPRPSQESHRASDCTEPRPCTECGEVGHWRKECPNRRCKWCDKKGHLANECPVDRCIWCCQVGHLAPDCNNPRAKCDNCGAPHLTRHCRGRGGTLKEKGKGKQGAGKGNKPDGSLSVPNFPNVSQQVVQNRGRSSLLEEFNAMDVAQPGTGDDTWGTGGSTWDAAQPGLGVDAWTNLAAYEKSEDELKKIEEANDWW</sequence>
<dbReference type="GO" id="GO:0008270">
    <property type="term" value="F:zinc ion binding"/>
    <property type="evidence" value="ECO:0007669"/>
    <property type="project" value="UniProtKB-KW"/>
</dbReference>
<keyword evidence="1" id="KW-0863">Zinc-finger</keyword>
<evidence type="ECO:0000256" key="2">
    <source>
        <dbReference type="SAM" id="MobiDB-lite"/>
    </source>
</evidence>
<dbReference type="GO" id="GO:0003690">
    <property type="term" value="F:double-stranded DNA binding"/>
    <property type="evidence" value="ECO:0007669"/>
    <property type="project" value="InterPro"/>
</dbReference>
<dbReference type="InterPro" id="IPR001878">
    <property type="entry name" value="Znf_CCHC"/>
</dbReference>
<name>A0A8J2N9M2_FUSEQ</name>
<dbReference type="Proteomes" id="UP000693738">
    <property type="component" value="Unassembled WGS sequence"/>
</dbReference>
<feature type="domain" description="CCHC-type" evidence="3">
    <location>
        <begin position="44"/>
        <end position="59"/>
    </location>
</feature>
<dbReference type="GO" id="GO:0003723">
    <property type="term" value="F:RNA binding"/>
    <property type="evidence" value="ECO:0007669"/>
    <property type="project" value="InterPro"/>
</dbReference>
<dbReference type="AlphaFoldDB" id="A0A8J2N9M2"/>
<feature type="domain" description="CCHC-type" evidence="3">
    <location>
        <begin position="60"/>
        <end position="76"/>
    </location>
</feature>
<evidence type="ECO:0000313" key="4">
    <source>
        <dbReference type="EMBL" id="CAG7556058.1"/>
    </source>
</evidence>
<comment type="caution">
    <text evidence="4">The sequence shown here is derived from an EMBL/GenBank/DDBJ whole genome shotgun (WGS) entry which is preliminary data.</text>
</comment>
<accession>A0A8J2N9M2</accession>
<feature type="region of interest" description="Disordered" evidence="2">
    <location>
        <begin position="114"/>
        <end position="144"/>
    </location>
</feature>
<dbReference type="PANTHER" id="PTHR22639:SF3">
    <property type="entry name" value="ZINC FINGER CCHC DOMAIN-CONTAINING PROTEIN 3"/>
    <property type="match status" value="1"/>
</dbReference>
<dbReference type="Pfam" id="PF00098">
    <property type="entry name" value="zf-CCHC"/>
    <property type="match status" value="1"/>
</dbReference>
<keyword evidence="1" id="KW-0862">Zinc</keyword>
<keyword evidence="1" id="KW-0479">Metal-binding</keyword>
<reference evidence="4" key="1">
    <citation type="submission" date="2021-05" db="EMBL/GenBank/DDBJ databases">
        <authorList>
            <person name="Khan N."/>
        </authorList>
    </citation>
    <scope>NUCLEOTIDE SEQUENCE</scope>
</reference>
<dbReference type="PANTHER" id="PTHR22639">
    <property type="entry name" value="GAG-RELATED PROTEIN"/>
    <property type="match status" value="1"/>
</dbReference>
<gene>
    <name evidence="4" type="ORF">FEQUK3_LOCUS1809</name>
</gene>
<proteinExistence type="predicted"/>
<dbReference type="PROSITE" id="PS50158">
    <property type="entry name" value="ZF_CCHC"/>
    <property type="match status" value="2"/>
</dbReference>